<dbReference type="Proteomes" id="UP000271925">
    <property type="component" value="Unassembled WGS sequence"/>
</dbReference>
<feature type="region of interest" description="Disordered" evidence="1">
    <location>
        <begin position="1"/>
        <end position="24"/>
    </location>
</feature>
<evidence type="ECO:0000313" key="2">
    <source>
        <dbReference type="EMBL" id="RRB06294.1"/>
    </source>
</evidence>
<evidence type="ECO:0000256" key="1">
    <source>
        <dbReference type="SAM" id="MobiDB-lite"/>
    </source>
</evidence>
<name>A0A3P1C0H8_9BACT</name>
<gene>
    <name evidence="2" type="ORF">EHT25_00365</name>
</gene>
<dbReference type="EMBL" id="RQJO01000007">
    <property type="protein sequence ID" value="RRB06294.1"/>
    <property type="molecule type" value="Genomic_DNA"/>
</dbReference>
<protein>
    <submittedName>
        <fullName evidence="2">Uncharacterized protein</fullName>
    </submittedName>
</protein>
<evidence type="ECO:0000313" key="3">
    <source>
        <dbReference type="Proteomes" id="UP000271925"/>
    </source>
</evidence>
<accession>A0A3P1C0H8</accession>
<dbReference type="RefSeq" id="WP_124868951.1">
    <property type="nucleotide sequence ID" value="NZ_RQJO01000007.1"/>
</dbReference>
<comment type="caution">
    <text evidence="2">The sequence shown here is derived from an EMBL/GenBank/DDBJ whole genome shotgun (WGS) entry which is preliminary data.</text>
</comment>
<dbReference type="AlphaFoldDB" id="A0A3P1C0H8"/>
<organism evidence="2 3">
    <name type="scientific">Larkinella rosea</name>
    <dbReference type="NCBI Taxonomy" id="2025312"/>
    <lineage>
        <taxon>Bacteria</taxon>
        <taxon>Pseudomonadati</taxon>
        <taxon>Bacteroidota</taxon>
        <taxon>Cytophagia</taxon>
        <taxon>Cytophagales</taxon>
        <taxon>Spirosomataceae</taxon>
        <taxon>Larkinella</taxon>
    </lineage>
</organism>
<proteinExistence type="predicted"/>
<keyword evidence="3" id="KW-1185">Reference proteome</keyword>
<sequence length="94" mass="10739">MNTAAKNARIPEHSKKLPNGAYSHNIPIPPDLKGREVWDYLAELIKSKKTLRTSTHLRTIFREAINADELEEEKLTFELSGIVFPTYPLNHPQS</sequence>
<reference evidence="2 3" key="1">
    <citation type="submission" date="2018-11" db="EMBL/GenBank/DDBJ databases">
        <authorList>
            <person name="Zhou Z."/>
            <person name="Wang G."/>
        </authorList>
    </citation>
    <scope>NUCLEOTIDE SEQUENCE [LARGE SCALE GENOMIC DNA]</scope>
    <source>
        <strain evidence="2 3">KCTC52004</strain>
    </source>
</reference>